<dbReference type="Proteomes" id="UP000516320">
    <property type="component" value="Chromosome"/>
</dbReference>
<evidence type="ECO:0000313" key="6">
    <source>
        <dbReference type="EMBL" id="QNQ90824.1"/>
    </source>
</evidence>
<dbReference type="Pfam" id="PF01614">
    <property type="entry name" value="IclR_C"/>
    <property type="match status" value="1"/>
</dbReference>
<dbReference type="SUPFAM" id="SSF55781">
    <property type="entry name" value="GAF domain-like"/>
    <property type="match status" value="1"/>
</dbReference>
<dbReference type="InterPro" id="IPR005471">
    <property type="entry name" value="Tscrpt_reg_IclR_N"/>
</dbReference>
<dbReference type="InterPro" id="IPR014757">
    <property type="entry name" value="Tscrpt_reg_IclR_C"/>
</dbReference>
<evidence type="ECO:0000256" key="1">
    <source>
        <dbReference type="ARBA" id="ARBA00023015"/>
    </source>
</evidence>
<dbReference type="KEGG" id="cpoy:GP475_09340"/>
<dbReference type="GO" id="GO:0045892">
    <property type="term" value="P:negative regulation of DNA-templated transcription"/>
    <property type="evidence" value="ECO:0007669"/>
    <property type="project" value="TreeGrafter"/>
</dbReference>
<dbReference type="Gene3D" id="1.10.10.10">
    <property type="entry name" value="Winged helix-like DNA-binding domain superfamily/Winged helix DNA-binding domain"/>
    <property type="match status" value="1"/>
</dbReference>
<dbReference type="PROSITE" id="PS51077">
    <property type="entry name" value="HTH_ICLR"/>
    <property type="match status" value="1"/>
</dbReference>
<keyword evidence="7" id="KW-1185">Reference proteome</keyword>
<evidence type="ECO:0000259" key="5">
    <source>
        <dbReference type="PROSITE" id="PS51078"/>
    </source>
</evidence>
<organism evidence="6 7">
    <name type="scientific">Corynebacterium poyangense</name>
    <dbReference type="NCBI Taxonomy" id="2684405"/>
    <lineage>
        <taxon>Bacteria</taxon>
        <taxon>Bacillati</taxon>
        <taxon>Actinomycetota</taxon>
        <taxon>Actinomycetes</taxon>
        <taxon>Mycobacteriales</taxon>
        <taxon>Corynebacteriaceae</taxon>
        <taxon>Corynebacterium</taxon>
    </lineage>
</organism>
<dbReference type="GO" id="GO:0003700">
    <property type="term" value="F:DNA-binding transcription factor activity"/>
    <property type="evidence" value="ECO:0007669"/>
    <property type="project" value="TreeGrafter"/>
</dbReference>
<dbReference type="GO" id="GO:0003677">
    <property type="term" value="F:DNA binding"/>
    <property type="evidence" value="ECO:0007669"/>
    <property type="project" value="UniProtKB-KW"/>
</dbReference>
<dbReference type="InterPro" id="IPR036388">
    <property type="entry name" value="WH-like_DNA-bd_sf"/>
</dbReference>
<name>A0A7H0SQJ9_9CORY</name>
<dbReference type="InterPro" id="IPR050707">
    <property type="entry name" value="HTH_MetabolicPath_Reg"/>
</dbReference>
<feature type="domain" description="IclR-ED" evidence="5">
    <location>
        <begin position="95"/>
        <end position="285"/>
    </location>
</feature>
<keyword evidence="1" id="KW-0805">Transcription regulation</keyword>
<dbReference type="PROSITE" id="PS51078">
    <property type="entry name" value="ICLR_ED"/>
    <property type="match status" value="1"/>
</dbReference>
<evidence type="ECO:0000259" key="4">
    <source>
        <dbReference type="PROSITE" id="PS51077"/>
    </source>
</evidence>
<dbReference type="InterPro" id="IPR036390">
    <property type="entry name" value="WH_DNA-bd_sf"/>
</dbReference>
<evidence type="ECO:0000256" key="3">
    <source>
        <dbReference type="ARBA" id="ARBA00023163"/>
    </source>
</evidence>
<dbReference type="SUPFAM" id="SSF46785">
    <property type="entry name" value="Winged helix' DNA-binding domain"/>
    <property type="match status" value="1"/>
</dbReference>
<dbReference type="Pfam" id="PF09339">
    <property type="entry name" value="HTH_IclR"/>
    <property type="match status" value="1"/>
</dbReference>
<protein>
    <submittedName>
        <fullName evidence="6">Helix-turn-helix domain-containing protein</fullName>
    </submittedName>
</protein>
<sequence>MLREILRLKARKDLQLSQLLSRGFTLRTYADPVANSSSGESVLARAARVVQAFSPNSPQLSASQIARSADLSTSTAHRLCLQMLEVGLLDRLDNGNFVLGGRAWESFLQTSPIERLRALSQPILGRLHAKLRCYVALAIPDFPQRQTLNLDYRDEFGEAEILAYHGGRADIFMTSSGIALLAFGPQQWLKELKSGGPLLRPTFFGDPVETSVVMEQVQLCQERGYSHIIGGVVAENTAIAAPVWGPHSSVVAAVSCTILTEQADPAHISEAVMNAADELSIRITSMKRFAY</sequence>
<proteinExistence type="predicted"/>
<dbReference type="PANTHER" id="PTHR30136">
    <property type="entry name" value="HELIX-TURN-HELIX TRANSCRIPTIONAL REGULATOR, ICLR FAMILY"/>
    <property type="match status" value="1"/>
</dbReference>
<keyword evidence="3" id="KW-0804">Transcription</keyword>
<evidence type="ECO:0000256" key="2">
    <source>
        <dbReference type="ARBA" id="ARBA00023125"/>
    </source>
</evidence>
<dbReference type="EMBL" id="CP046884">
    <property type="protein sequence ID" value="QNQ90824.1"/>
    <property type="molecule type" value="Genomic_DNA"/>
</dbReference>
<keyword evidence="2" id="KW-0238">DNA-binding</keyword>
<gene>
    <name evidence="6" type="ORF">GP475_09340</name>
</gene>
<evidence type="ECO:0000313" key="7">
    <source>
        <dbReference type="Proteomes" id="UP000516320"/>
    </source>
</evidence>
<dbReference type="Gene3D" id="3.30.450.40">
    <property type="match status" value="1"/>
</dbReference>
<dbReference type="InterPro" id="IPR029016">
    <property type="entry name" value="GAF-like_dom_sf"/>
</dbReference>
<dbReference type="SMART" id="SM00346">
    <property type="entry name" value="HTH_ICLR"/>
    <property type="match status" value="1"/>
</dbReference>
<reference evidence="6 7" key="1">
    <citation type="submission" date="2019-12" db="EMBL/GenBank/DDBJ databases">
        <title>Corynebacterium sp. nov., isolated from feces of the Anser Albifrons in China.</title>
        <authorList>
            <person name="Liu Q."/>
        </authorList>
    </citation>
    <scope>NUCLEOTIDE SEQUENCE [LARGE SCALE GENOMIC DNA]</scope>
    <source>
        <strain evidence="6 7">4H37-19</strain>
    </source>
</reference>
<accession>A0A7H0SQJ9</accession>
<dbReference type="PANTHER" id="PTHR30136:SF39">
    <property type="entry name" value="TRANSCRIPTIONAL REGULATORY PROTEIN"/>
    <property type="match status" value="1"/>
</dbReference>
<feature type="domain" description="HTH iclR-type" evidence="4">
    <location>
        <begin position="40"/>
        <end position="101"/>
    </location>
</feature>
<dbReference type="AlphaFoldDB" id="A0A7H0SQJ9"/>